<proteinExistence type="predicted"/>
<feature type="domain" description="Peptidoglycan binding-like" evidence="1">
    <location>
        <begin position="184"/>
        <end position="233"/>
    </location>
</feature>
<evidence type="ECO:0000313" key="4">
    <source>
        <dbReference type="Proteomes" id="UP000032266"/>
    </source>
</evidence>
<gene>
    <name evidence="3" type="ORF">YC6258_05899</name>
</gene>
<feature type="domain" description="Macroglobulin" evidence="2">
    <location>
        <begin position="96"/>
        <end position="171"/>
    </location>
</feature>
<accession>A0A0C5VF79</accession>
<dbReference type="Pfam" id="PF01471">
    <property type="entry name" value="PG_binding_1"/>
    <property type="match status" value="1"/>
</dbReference>
<dbReference type="Gene3D" id="1.10.101.10">
    <property type="entry name" value="PGBD-like superfamily/PGBD"/>
    <property type="match status" value="1"/>
</dbReference>
<evidence type="ECO:0000313" key="3">
    <source>
        <dbReference type="EMBL" id="AJQ97925.1"/>
    </source>
</evidence>
<reference evidence="3 4" key="1">
    <citation type="submission" date="2014-01" db="EMBL/GenBank/DDBJ databases">
        <title>Full genme sequencing of cellulolytic bacterium Gynuella sunshinyii YC6258T gen. nov., sp. nov.</title>
        <authorList>
            <person name="Khan H."/>
            <person name="Chung E.J."/>
            <person name="Chung Y.R."/>
        </authorList>
    </citation>
    <scope>NUCLEOTIDE SEQUENCE [LARGE SCALE GENOMIC DNA]</scope>
    <source>
        <strain evidence="3 4">YC6258</strain>
    </source>
</reference>
<dbReference type="Proteomes" id="UP000032266">
    <property type="component" value="Chromosome"/>
</dbReference>
<dbReference type="AlphaFoldDB" id="A0A0C5VF79"/>
<evidence type="ECO:0000259" key="1">
    <source>
        <dbReference type="Pfam" id="PF01471"/>
    </source>
</evidence>
<keyword evidence="4" id="KW-1185">Reference proteome</keyword>
<protein>
    <submittedName>
        <fullName evidence="3">Putative peptidoglycan-binding domain-containing protein</fullName>
    </submittedName>
</protein>
<dbReference type="HOGENOM" id="CLU_1159787_0_0_6"/>
<dbReference type="InterPro" id="IPR002477">
    <property type="entry name" value="Peptidoglycan-bd-like"/>
</dbReference>
<dbReference type="InterPro" id="IPR036365">
    <property type="entry name" value="PGBD-like_sf"/>
</dbReference>
<organism evidence="3 4">
    <name type="scientific">Gynuella sunshinyii YC6258</name>
    <dbReference type="NCBI Taxonomy" id="1445510"/>
    <lineage>
        <taxon>Bacteria</taxon>
        <taxon>Pseudomonadati</taxon>
        <taxon>Pseudomonadota</taxon>
        <taxon>Gammaproteobacteria</taxon>
        <taxon>Oceanospirillales</taxon>
        <taxon>Saccharospirillaceae</taxon>
        <taxon>Gynuella</taxon>
    </lineage>
</organism>
<dbReference type="InterPro" id="IPR036366">
    <property type="entry name" value="PGBDSf"/>
</dbReference>
<dbReference type="KEGG" id="gsn:YC6258_05899"/>
<name>A0A0C5VF79_9GAMM</name>
<dbReference type="STRING" id="1445510.YC6258_05899"/>
<dbReference type="EMBL" id="CP007142">
    <property type="protein sequence ID" value="AJQ97925.1"/>
    <property type="molecule type" value="Genomic_DNA"/>
</dbReference>
<dbReference type="Pfam" id="PF17789">
    <property type="entry name" value="MG4"/>
    <property type="match status" value="1"/>
</dbReference>
<dbReference type="SUPFAM" id="SSF47090">
    <property type="entry name" value="PGBD-like"/>
    <property type="match status" value="1"/>
</dbReference>
<sequence>MAAVEQLDIPDTEELDLLPFMANQSLWLEVVLINDQQEAIANSEYLITAPDGTEYRGCTDSNGIARIEGLSHLSGYHISFPTLPIPSRLSSGQSTKPPVTAVINLLLRDSDGQAMANVRVSLTVGEDTLETFTEADGRLRMSLNNPSTEEGQLDVFLDTDSEKPSHSFQLQLQRLDSIDSISGIQARCNNLGFDCGEINGELNNKTQAAIKAFQATYGLTEDGEPGPLTKKKLHKVYGG</sequence>
<evidence type="ECO:0000259" key="2">
    <source>
        <dbReference type="Pfam" id="PF17789"/>
    </source>
</evidence>
<dbReference type="InterPro" id="IPR040839">
    <property type="entry name" value="MG4"/>
</dbReference>